<evidence type="ECO:0000256" key="9">
    <source>
        <dbReference type="PROSITE-ProRule" id="PRU10139"/>
    </source>
</evidence>
<evidence type="ECO:0000313" key="12">
    <source>
        <dbReference type="EMBL" id="SHH79540.1"/>
    </source>
</evidence>
<feature type="active site" description="Proton acceptor; for glutaminase activity" evidence="7">
    <location>
        <position position="45"/>
    </location>
</feature>
<gene>
    <name evidence="7" type="primary">nadE</name>
    <name evidence="12" type="ORF">SAMN02745129_3029</name>
</gene>
<dbReference type="NCBIfam" id="TIGR00552">
    <property type="entry name" value="nadE"/>
    <property type="match status" value="1"/>
</dbReference>
<evidence type="ECO:0000256" key="3">
    <source>
        <dbReference type="ARBA" id="ARBA00022598"/>
    </source>
</evidence>
<feature type="binding site" evidence="7">
    <location>
        <position position="175"/>
    </location>
    <ligand>
        <name>L-glutamine</name>
        <dbReference type="ChEBI" id="CHEBI:58359"/>
    </ligand>
</feature>
<dbReference type="PANTHER" id="PTHR23090:SF9">
    <property type="entry name" value="GLUTAMINE-DEPENDENT NAD(+) SYNTHETASE"/>
    <property type="match status" value="1"/>
</dbReference>
<dbReference type="HAMAP" id="MF_02090">
    <property type="entry name" value="NadE_glutamine_dep"/>
    <property type="match status" value="1"/>
</dbReference>
<dbReference type="GO" id="GO:0004359">
    <property type="term" value="F:glutaminase activity"/>
    <property type="evidence" value="ECO:0007669"/>
    <property type="project" value="InterPro"/>
</dbReference>
<dbReference type="InterPro" id="IPR014445">
    <property type="entry name" value="Gln-dep_NAD_synthase"/>
</dbReference>
<comment type="caution">
    <text evidence="7">Lacks conserved residue(s) required for the propagation of feature annotation.</text>
</comment>
<dbReference type="InterPro" id="IPR022310">
    <property type="entry name" value="NAD/GMP_synthase"/>
</dbReference>
<feature type="active site" description="For glutaminase activity" evidence="7">
    <location>
        <position position="113"/>
    </location>
</feature>
<organism evidence="12 13">
    <name type="scientific">Ferrimonas marina</name>
    <dbReference type="NCBI Taxonomy" id="299255"/>
    <lineage>
        <taxon>Bacteria</taxon>
        <taxon>Pseudomonadati</taxon>
        <taxon>Pseudomonadota</taxon>
        <taxon>Gammaproteobacteria</taxon>
        <taxon>Alteromonadales</taxon>
        <taxon>Ferrimonadaceae</taxon>
        <taxon>Ferrimonas</taxon>
    </lineage>
</organism>
<dbReference type="GO" id="GO:0008795">
    <property type="term" value="F:NAD+ synthase activity"/>
    <property type="evidence" value="ECO:0007669"/>
    <property type="project" value="UniProtKB-UniRule"/>
</dbReference>
<name>A0A1M5VWJ2_9GAMM</name>
<feature type="binding site" evidence="7">
    <location>
        <position position="119"/>
    </location>
    <ligand>
        <name>L-glutamine</name>
        <dbReference type="ChEBI" id="CHEBI:58359"/>
    </ligand>
</feature>
<evidence type="ECO:0000256" key="10">
    <source>
        <dbReference type="RuleBase" id="RU003811"/>
    </source>
</evidence>
<dbReference type="InterPro" id="IPR000132">
    <property type="entry name" value="Nitrilase/CN_hydratase_CS"/>
</dbReference>
<evidence type="ECO:0000256" key="4">
    <source>
        <dbReference type="ARBA" id="ARBA00022741"/>
    </source>
</evidence>
<evidence type="ECO:0000256" key="5">
    <source>
        <dbReference type="ARBA" id="ARBA00022840"/>
    </source>
</evidence>
<evidence type="ECO:0000256" key="8">
    <source>
        <dbReference type="PIRNR" id="PIRNR006630"/>
    </source>
</evidence>
<dbReference type="Pfam" id="PF02540">
    <property type="entry name" value="NAD_synthase"/>
    <property type="match status" value="1"/>
</dbReference>
<evidence type="ECO:0000256" key="7">
    <source>
        <dbReference type="HAMAP-Rule" id="MF_02090"/>
    </source>
</evidence>
<feature type="binding site" evidence="7">
    <location>
        <position position="369"/>
    </location>
    <ligand>
        <name>deamido-NAD(+)</name>
        <dbReference type="ChEBI" id="CHEBI:58437"/>
        <note>ligand shared between two neighboring subunits</note>
    </ligand>
</feature>
<dbReference type="EC" id="6.3.5.1" evidence="7 8"/>
<evidence type="ECO:0000256" key="6">
    <source>
        <dbReference type="ARBA" id="ARBA00023027"/>
    </source>
</evidence>
<keyword evidence="5 7" id="KW-0067">ATP-binding</keyword>
<proteinExistence type="inferred from homology"/>
<dbReference type="SUPFAM" id="SSF56317">
    <property type="entry name" value="Carbon-nitrogen hydrolase"/>
    <property type="match status" value="1"/>
</dbReference>
<dbReference type="RefSeq" id="WP_067664324.1">
    <property type="nucleotide sequence ID" value="NZ_FQXG01000004.1"/>
</dbReference>
<dbReference type="InterPro" id="IPR003694">
    <property type="entry name" value="NAD_synthase"/>
</dbReference>
<dbReference type="GO" id="GO:0005524">
    <property type="term" value="F:ATP binding"/>
    <property type="evidence" value="ECO:0007669"/>
    <property type="project" value="UniProtKB-UniRule"/>
</dbReference>
<dbReference type="InterPro" id="IPR003010">
    <property type="entry name" value="C-N_Hydrolase"/>
</dbReference>
<comment type="catalytic activity">
    <reaction evidence="7 8">
        <text>deamido-NAD(+) + L-glutamine + ATP + H2O = L-glutamate + AMP + diphosphate + NAD(+) + H(+)</text>
        <dbReference type="Rhea" id="RHEA:24384"/>
        <dbReference type="ChEBI" id="CHEBI:15377"/>
        <dbReference type="ChEBI" id="CHEBI:15378"/>
        <dbReference type="ChEBI" id="CHEBI:29985"/>
        <dbReference type="ChEBI" id="CHEBI:30616"/>
        <dbReference type="ChEBI" id="CHEBI:33019"/>
        <dbReference type="ChEBI" id="CHEBI:57540"/>
        <dbReference type="ChEBI" id="CHEBI:58359"/>
        <dbReference type="ChEBI" id="CHEBI:58437"/>
        <dbReference type="ChEBI" id="CHEBI:456215"/>
        <dbReference type="EC" id="6.3.5.1"/>
    </reaction>
</comment>
<evidence type="ECO:0000256" key="1">
    <source>
        <dbReference type="ARBA" id="ARBA00005188"/>
    </source>
</evidence>
<dbReference type="CDD" id="cd07570">
    <property type="entry name" value="GAT_Gln-NAD-synth"/>
    <property type="match status" value="1"/>
</dbReference>
<feature type="binding site" evidence="7">
    <location>
        <begin position="286"/>
        <end position="293"/>
    </location>
    <ligand>
        <name>ATP</name>
        <dbReference type="ChEBI" id="CHEBI:30616"/>
    </ligand>
</feature>
<comment type="similarity">
    <text evidence="2 7 8">In the C-terminal section; belongs to the NAD synthetase family.</text>
</comment>
<dbReference type="Gene3D" id="3.60.110.10">
    <property type="entry name" value="Carbon-nitrogen hydrolase"/>
    <property type="match status" value="1"/>
</dbReference>
<dbReference type="PIRSF" id="PIRSF006630">
    <property type="entry name" value="NADS_GAT"/>
    <property type="match status" value="1"/>
</dbReference>
<evidence type="ECO:0000256" key="2">
    <source>
        <dbReference type="ARBA" id="ARBA00007145"/>
    </source>
</evidence>
<feature type="binding site" evidence="7">
    <location>
        <position position="398"/>
    </location>
    <ligand>
        <name>deamido-NAD(+)</name>
        <dbReference type="ChEBI" id="CHEBI:58437"/>
        <note>ligand shared between two neighboring subunits</note>
    </ligand>
</feature>
<dbReference type="OrthoDB" id="9760188at2"/>
<protein>
    <recommendedName>
        <fullName evidence="7 8">Glutamine-dependent NAD(+) synthetase</fullName>
        <ecNumber evidence="7 8">6.3.5.1</ecNumber>
    </recommendedName>
    <alternativeName>
        <fullName evidence="7 8">NAD(+) synthase [glutamine-hydrolyzing]</fullName>
    </alternativeName>
</protein>
<keyword evidence="6 7" id="KW-0520">NAD</keyword>
<keyword evidence="3 7" id="KW-0436">Ligase</keyword>
<feature type="binding site" evidence="7">
    <location>
        <position position="508"/>
    </location>
    <ligand>
        <name>deamido-NAD(+)</name>
        <dbReference type="ChEBI" id="CHEBI:58437"/>
        <note>ligand shared between two neighboring subunits</note>
    </ligand>
</feature>
<comment type="similarity">
    <text evidence="10">Belongs to the NAD synthetase family.</text>
</comment>
<comment type="pathway">
    <text evidence="1 7 8">Cofactor biosynthesis; NAD(+) biosynthesis; NAD(+) from deamido-NAD(+) (L-Gln route): step 1/1.</text>
</comment>
<dbReference type="FunFam" id="3.40.50.620:FF:000106">
    <property type="entry name" value="Glutamine-dependent NAD(+) synthetase"/>
    <property type="match status" value="1"/>
</dbReference>
<dbReference type="PANTHER" id="PTHR23090">
    <property type="entry name" value="NH 3 /GLUTAMINE-DEPENDENT NAD + SYNTHETASE"/>
    <property type="match status" value="1"/>
</dbReference>
<feature type="active site" description="Nucleophile; for glutaminase activity" evidence="7">
    <location>
        <position position="149"/>
    </location>
</feature>
<dbReference type="InterPro" id="IPR036526">
    <property type="entry name" value="C-N_Hydrolase_sf"/>
</dbReference>
<dbReference type="STRING" id="299255.SAMN02745129_3029"/>
<keyword evidence="4 7" id="KW-0547">Nucleotide-binding</keyword>
<evidence type="ECO:0000259" key="11">
    <source>
        <dbReference type="PROSITE" id="PS50263"/>
    </source>
</evidence>
<dbReference type="GO" id="GO:0009435">
    <property type="term" value="P:NAD+ biosynthetic process"/>
    <property type="evidence" value="ECO:0007669"/>
    <property type="project" value="UniProtKB-UniRule"/>
</dbReference>
<feature type="domain" description="CN hydrolase" evidence="11">
    <location>
        <begin position="5"/>
        <end position="248"/>
    </location>
</feature>
<dbReference type="NCBIfam" id="NF010588">
    <property type="entry name" value="PRK13981.1"/>
    <property type="match status" value="1"/>
</dbReference>
<evidence type="ECO:0000313" key="13">
    <source>
        <dbReference type="Proteomes" id="UP000184268"/>
    </source>
</evidence>
<dbReference type="PROSITE" id="PS50263">
    <property type="entry name" value="CN_HYDROLASE"/>
    <property type="match status" value="1"/>
</dbReference>
<keyword evidence="13" id="KW-1185">Reference proteome</keyword>
<dbReference type="EMBL" id="FQXG01000004">
    <property type="protein sequence ID" value="SHH79540.1"/>
    <property type="molecule type" value="Genomic_DNA"/>
</dbReference>
<feature type="binding site" evidence="7">
    <location>
        <position position="393"/>
    </location>
    <ligand>
        <name>ATP</name>
        <dbReference type="ChEBI" id="CHEBI:30616"/>
    </ligand>
</feature>
<dbReference type="SUPFAM" id="SSF52402">
    <property type="entry name" value="Adenine nucleotide alpha hydrolases-like"/>
    <property type="match status" value="1"/>
</dbReference>
<dbReference type="UniPathway" id="UPA00253">
    <property type="reaction ID" value="UER00334"/>
</dbReference>
<dbReference type="GO" id="GO:0003952">
    <property type="term" value="F:NAD+ synthase (glutamine-hydrolyzing) activity"/>
    <property type="evidence" value="ECO:0007669"/>
    <property type="project" value="UniProtKB-UniRule"/>
</dbReference>
<feature type="binding site" evidence="7">
    <location>
        <position position="181"/>
    </location>
    <ligand>
        <name>L-glutamine</name>
        <dbReference type="ChEBI" id="CHEBI:58359"/>
    </ligand>
</feature>
<dbReference type="AlphaFoldDB" id="A0A1M5VWJ2"/>
<dbReference type="InterPro" id="IPR014729">
    <property type="entry name" value="Rossmann-like_a/b/a_fold"/>
</dbReference>
<dbReference type="Proteomes" id="UP000184268">
    <property type="component" value="Unassembled WGS sequence"/>
</dbReference>
<dbReference type="CDD" id="cd00553">
    <property type="entry name" value="NAD_synthase"/>
    <property type="match status" value="1"/>
</dbReference>
<dbReference type="GO" id="GO:0000257">
    <property type="term" value="F:nitrilase activity"/>
    <property type="evidence" value="ECO:0007669"/>
    <property type="project" value="UniProtKB-ARBA"/>
</dbReference>
<dbReference type="Gene3D" id="3.40.50.620">
    <property type="entry name" value="HUPs"/>
    <property type="match status" value="1"/>
</dbReference>
<accession>A0A1M5VWJ2</accession>
<dbReference type="PROSITE" id="PS00920">
    <property type="entry name" value="NITRIL_CHT_1"/>
    <property type="match status" value="1"/>
</dbReference>
<comment type="function">
    <text evidence="7">Catalyzes the ATP-dependent amidation of deamido-NAD to form NAD. Uses L-glutamine as a nitrogen source.</text>
</comment>
<dbReference type="GO" id="GO:0005737">
    <property type="term" value="C:cytoplasm"/>
    <property type="evidence" value="ECO:0007669"/>
    <property type="project" value="InterPro"/>
</dbReference>
<sequence length="540" mass="59189">MSKQLTVALAQRNFVVGAIEANGEAICQDIDRAREQGADLILFSELAITGYPPEDLLLRPDLMSRVEVALSQVEAAAQGIAVLVGHPHRDTDGELYNSASLFVEGQRQALAHKQKLPNYRVFDEERYFHTGDQTCVVEFKGHRLALLICEDIWHPEPIQSAQEQGAEILLSINASPFDMTKLDERLNVLEACSAESGAPVVYLNQVGGQDELVFDGHSMVVDAQGRITQELAQFESELALVQFVDGQPQPGQRLPLPSVEAQVYDALVLAVRDYIGKNGFPGAVLGLSGGIDSALTLAIAADAIGADKVKAVMMPYRYTSSMSLEDAEAEAKALGVEYEVVPIEPMFDGFMQTLTPLFAGAQKDTTEENLQARIRGVLLMALSNKSGRILLTTGNKSELAVGYCTLYGDMCGGFAVIKDLPKQLVYALSRFRNTRSAVIPERVITRPPSAELAPDQVDQDSLPPYDVLDDILERYVEQDQGLAEIVAAGHQEADVRRVIRLTDINEYKRRQAAVGPRVTPRAFGKDRRYPITSGFGKQNW</sequence>
<dbReference type="Pfam" id="PF00795">
    <property type="entry name" value="CN_hydrolase"/>
    <property type="match status" value="1"/>
</dbReference>
<feature type="active site" description="Proton acceptor" evidence="9">
    <location>
        <position position="45"/>
    </location>
</feature>
<reference evidence="12 13" key="1">
    <citation type="submission" date="2016-11" db="EMBL/GenBank/DDBJ databases">
        <authorList>
            <person name="Jaros S."/>
            <person name="Januszkiewicz K."/>
            <person name="Wedrychowicz H."/>
        </authorList>
    </citation>
    <scope>NUCLEOTIDE SEQUENCE [LARGE SCALE GENOMIC DNA]</scope>
    <source>
        <strain evidence="12 13">DSM 16917</strain>
    </source>
</reference>